<dbReference type="InterPro" id="IPR011993">
    <property type="entry name" value="PH-like_dom_sf"/>
</dbReference>
<dbReference type="Gene3D" id="2.30.29.30">
    <property type="entry name" value="Pleckstrin-homology domain (PH domain)/Phosphotyrosine-binding domain (PTB)"/>
    <property type="match status" value="1"/>
</dbReference>
<evidence type="ECO:0000313" key="4">
    <source>
        <dbReference type="Proteomes" id="UP000472265"/>
    </source>
</evidence>
<keyword evidence="4" id="KW-1185">Reference proteome</keyword>
<feature type="compositionally biased region" description="Basic and acidic residues" evidence="1">
    <location>
        <begin position="76"/>
        <end position="89"/>
    </location>
</feature>
<dbReference type="Proteomes" id="UP000472265">
    <property type="component" value="Chromosome 4"/>
</dbReference>
<evidence type="ECO:0000259" key="2">
    <source>
        <dbReference type="PROSITE" id="PS01179"/>
    </source>
</evidence>
<dbReference type="GeneTree" id="ENSGT00950000182870"/>
<proteinExistence type="predicted"/>
<feature type="region of interest" description="Disordered" evidence="1">
    <location>
        <begin position="67"/>
        <end position="89"/>
    </location>
</feature>
<dbReference type="GO" id="GO:0030971">
    <property type="term" value="F:receptor tyrosine kinase binding"/>
    <property type="evidence" value="ECO:0007669"/>
    <property type="project" value="TreeGrafter"/>
</dbReference>
<accession>A0A671TYB4</accession>
<sequence length="141" mass="15857">MNERIVLSVCSQDMADYIAYVAKDLFNQRACHILECPQGRAGEVINSIGQAFETRFRQLLNHTPSLLCDNPSPEKTTTDQKAEQKGEVREHRDYYNMIPGKMPPAGGTEDLRITTEEDSDKCVGHKCCHPSRVPFISQSIS</sequence>
<dbReference type="PROSITE" id="PS01179">
    <property type="entry name" value="PID"/>
    <property type="match status" value="1"/>
</dbReference>
<feature type="domain" description="PID" evidence="2">
    <location>
        <begin position="17"/>
        <end position="64"/>
    </location>
</feature>
<dbReference type="Ensembl" id="ENSSAUT00010006888.1">
    <property type="protein sequence ID" value="ENSSAUP00010006396.1"/>
    <property type="gene ID" value="ENSSAUG00010003255.1"/>
</dbReference>
<evidence type="ECO:0000313" key="3">
    <source>
        <dbReference type="Ensembl" id="ENSSAUP00010006396.1"/>
    </source>
</evidence>
<reference evidence="3" key="3">
    <citation type="submission" date="2025-09" db="UniProtKB">
        <authorList>
            <consortium name="Ensembl"/>
        </authorList>
    </citation>
    <scope>IDENTIFICATION</scope>
</reference>
<dbReference type="GO" id="GO:0007169">
    <property type="term" value="P:cell surface receptor protein tyrosine kinase signaling pathway"/>
    <property type="evidence" value="ECO:0007669"/>
    <property type="project" value="TreeGrafter"/>
</dbReference>
<dbReference type="PANTHER" id="PTHR10337:SF12">
    <property type="entry name" value="SHC-TRANSFORMING PROTEIN 4"/>
    <property type="match status" value="1"/>
</dbReference>
<reference evidence="3" key="1">
    <citation type="submission" date="2021-04" db="EMBL/GenBank/DDBJ databases">
        <authorList>
            <consortium name="Wellcome Sanger Institute Data Sharing"/>
        </authorList>
    </citation>
    <scope>NUCLEOTIDE SEQUENCE [LARGE SCALE GENOMIC DNA]</scope>
</reference>
<dbReference type="SUPFAM" id="SSF50729">
    <property type="entry name" value="PH domain-like"/>
    <property type="match status" value="1"/>
</dbReference>
<dbReference type="Pfam" id="PF00640">
    <property type="entry name" value="PID"/>
    <property type="match status" value="1"/>
</dbReference>
<dbReference type="InterPro" id="IPR006020">
    <property type="entry name" value="PTB/PI_dom"/>
</dbReference>
<reference evidence="3" key="2">
    <citation type="submission" date="2025-08" db="UniProtKB">
        <authorList>
            <consortium name="Ensembl"/>
        </authorList>
    </citation>
    <scope>IDENTIFICATION</scope>
</reference>
<dbReference type="InterPro" id="IPR051235">
    <property type="entry name" value="CEP152/SHC-Transforming"/>
</dbReference>
<dbReference type="AlphaFoldDB" id="A0A671TYB4"/>
<dbReference type="GO" id="GO:0005886">
    <property type="term" value="C:plasma membrane"/>
    <property type="evidence" value="ECO:0007669"/>
    <property type="project" value="TreeGrafter"/>
</dbReference>
<dbReference type="PANTHER" id="PTHR10337">
    <property type="entry name" value="SHC TRANSFORMING PROTEIN"/>
    <property type="match status" value="1"/>
</dbReference>
<evidence type="ECO:0000256" key="1">
    <source>
        <dbReference type="SAM" id="MobiDB-lite"/>
    </source>
</evidence>
<dbReference type="InParanoid" id="A0A671TYB4"/>
<dbReference type="OMA" id="REPNIEC"/>
<organism evidence="3 4">
    <name type="scientific">Sparus aurata</name>
    <name type="common">Gilthead sea bream</name>
    <dbReference type="NCBI Taxonomy" id="8175"/>
    <lineage>
        <taxon>Eukaryota</taxon>
        <taxon>Metazoa</taxon>
        <taxon>Chordata</taxon>
        <taxon>Craniata</taxon>
        <taxon>Vertebrata</taxon>
        <taxon>Euteleostomi</taxon>
        <taxon>Actinopterygii</taxon>
        <taxon>Neopterygii</taxon>
        <taxon>Teleostei</taxon>
        <taxon>Neoteleostei</taxon>
        <taxon>Acanthomorphata</taxon>
        <taxon>Eupercaria</taxon>
        <taxon>Spariformes</taxon>
        <taxon>Sparidae</taxon>
        <taxon>Sparus</taxon>
    </lineage>
</organism>
<protein>
    <recommendedName>
        <fullName evidence="2">PID domain-containing protein</fullName>
    </recommendedName>
</protein>
<name>A0A671TYB4_SPAAU</name>